<dbReference type="Proteomes" id="UP000218181">
    <property type="component" value="Unassembled WGS sequence"/>
</dbReference>
<dbReference type="AlphaFoldDB" id="A0A2A5RIS5"/>
<protein>
    <recommendedName>
        <fullName evidence="3">Phage protein</fullName>
    </recommendedName>
</protein>
<gene>
    <name evidence="1" type="ORF">RT41_GL000550</name>
</gene>
<evidence type="ECO:0000313" key="2">
    <source>
        <dbReference type="Proteomes" id="UP000218181"/>
    </source>
</evidence>
<dbReference type="OrthoDB" id="2242849at2"/>
<accession>A0A2A5RIS5</accession>
<proteinExistence type="predicted"/>
<dbReference type="EMBL" id="JXJU01000015">
    <property type="protein sequence ID" value="PCR98980.1"/>
    <property type="molecule type" value="Genomic_DNA"/>
</dbReference>
<name>A0A2A5RIS5_9LACT</name>
<evidence type="ECO:0008006" key="3">
    <source>
        <dbReference type="Google" id="ProtNLM"/>
    </source>
</evidence>
<comment type="caution">
    <text evidence="1">The sequence shown here is derived from an EMBL/GenBank/DDBJ whole genome shotgun (WGS) entry which is preliminary data.</text>
</comment>
<dbReference type="STRING" id="1291764.GCA_001311235_01746"/>
<reference evidence="1 2" key="1">
    <citation type="submission" date="2014-12" db="EMBL/GenBank/DDBJ databases">
        <title>Draft genome sequences of 10 type strains of Lactococcus.</title>
        <authorList>
            <person name="Sun Z."/>
            <person name="Zhong Z."/>
            <person name="Liu W."/>
            <person name="Zhang W."/>
            <person name="Zhang H."/>
        </authorList>
    </citation>
    <scope>NUCLEOTIDE SEQUENCE [LARGE SCALE GENOMIC DNA]</scope>
    <source>
        <strain evidence="1 2">JCM 16395</strain>
    </source>
</reference>
<sequence length="105" mass="12580">MEVELTNKQWHDIRFALRLIIRHKHNAHKSELINDAIKAIVDKDGKQDVESQLMFRHYYIEGWGITKIVMNMYYEESTVRKHIKKATEQFAEVYDGGHLLKMFME</sequence>
<organism evidence="1 2">
    <name type="scientific">Lactococcus fujiensis JCM 16395</name>
    <dbReference type="NCBI Taxonomy" id="1291764"/>
    <lineage>
        <taxon>Bacteria</taxon>
        <taxon>Bacillati</taxon>
        <taxon>Bacillota</taxon>
        <taxon>Bacilli</taxon>
        <taxon>Lactobacillales</taxon>
        <taxon>Streptococcaceae</taxon>
        <taxon>Lactococcus</taxon>
    </lineage>
</organism>
<keyword evidence="2" id="KW-1185">Reference proteome</keyword>
<evidence type="ECO:0000313" key="1">
    <source>
        <dbReference type="EMBL" id="PCR98980.1"/>
    </source>
</evidence>